<feature type="transmembrane region" description="Helical" evidence="7">
    <location>
        <begin position="101"/>
        <end position="118"/>
    </location>
</feature>
<dbReference type="OrthoDB" id="5379144at2"/>
<dbReference type="Gene3D" id="1.20.1250.20">
    <property type="entry name" value="MFS general substrate transporter like domains"/>
    <property type="match status" value="1"/>
</dbReference>
<protein>
    <submittedName>
        <fullName evidence="9">MFS transporter</fullName>
    </submittedName>
</protein>
<dbReference type="InterPro" id="IPR050171">
    <property type="entry name" value="MFS_Transporters"/>
</dbReference>
<dbReference type="InterPro" id="IPR020846">
    <property type="entry name" value="MFS_dom"/>
</dbReference>
<feature type="transmembrane region" description="Helical" evidence="7">
    <location>
        <begin position="15"/>
        <end position="35"/>
    </location>
</feature>
<proteinExistence type="predicted"/>
<feature type="transmembrane region" description="Helical" evidence="7">
    <location>
        <begin position="139"/>
        <end position="162"/>
    </location>
</feature>
<feature type="domain" description="Major facilitator superfamily (MFS) profile" evidence="8">
    <location>
        <begin position="14"/>
        <end position="395"/>
    </location>
</feature>
<dbReference type="Pfam" id="PF07690">
    <property type="entry name" value="MFS_1"/>
    <property type="match status" value="1"/>
</dbReference>
<evidence type="ECO:0000313" key="9">
    <source>
        <dbReference type="EMBL" id="OWP77662.1"/>
    </source>
</evidence>
<sequence length="411" mass="46572">MEFIKRSKIHFNLEIKVIALITLINRMGAVVVPFLSKYLNETLGFTYSQIGWIMVCFGIGSLVGTFASGRLSDIIGSYKVMIFSLFTSGIIFFVLKHVKSFEAICVIVFLLTTIADMYRPAMMLTVNNYVSKEMKLQSLSLIRSASNLGLVFGPVIGGLIISYWNYDVLFWVDGVTCLLAISIFALLVKERKVPFDLNLTKINLDKLAPIKDIPFILNWVIAMITGYLFFQVFTILPLFQKNAFHIKDVTTGMLFGFSGLLFILFEVRLINKMQIKRVNETLAIAIGLTLFSLGYFSLYCIHKSWVLWLFMAFMTFGNMLTFSYASGLVLKRSHKNHEGIFMSAFQMSYGFAHVLSSKTGLSIVQDIGYQANWLINSIISLLGVGLTYYMYLILKKEQISLKEKIAEKLFG</sequence>
<feature type="transmembrane region" description="Helical" evidence="7">
    <location>
        <begin position="373"/>
        <end position="394"/>
    </location>
</feature>
<evidence type="ECO:0000256" key="1">
    <source>
        <dbReference type="ARBA" id="ARBA00004651"/>
    </source>
</evidence>
<feature type="transmembrane region" description="Helical" evidence="7">
    <location>
        <begin position="282"/>
        <end position="299"/>
    </location>
</feature>
<evidence type="ECO:0000256" key="7">
    <source>
        <dbReference type="SAM" id="Phobius"/>
    </source>
</evidence>
<dbReference type="GO" id="GO:0005886">
    <property type="term" value="C:plasma membrane"/>
    <property type="evidence" value="ECO:0007669"/>
    <property type="project" value="UniProtKB-SubCell"/>
</dbReference>
<feature type="transmembrane region" description="Helical" evidence="7">
    <location>
        <begin position="216"/>
        <end position="239"/>
    </location>
</feature>
<evidence type="ECO:0000259" key="8">
    <source>
        <dbReference type="PROSITE" id="PS50850"/>
    </source>
</evidence>
<evidence type="ECO:0000256" key="2">
    <source>
        <dbReference type="ARBA" id="ARBA00022448"/>
    </source>
</evidence>
<dbReference type="PROSITE" id="PS50850">
    <property type="entry name" value="MFS"/>
    <property type="match status" value="1"/>
</dbReference>
<feature type="transmembrane region" description="Helical" evidence="7">
    <location>
        <begin position="251"/>
        <end position="270"/>
    </location>
</feature>
<evidence type="ECO:0000256" key="5">
    <source>
        <dbReference type="ARBA" id="ARBA00022989"/>
    </source>
</evidence>
<keyword evidence="2" id="KW-0813">Transport</keyword>
<dbReference type="AlphaFoldDB" id="A0A2D0AHS7"/>
<feature type="transmembrane region" description="Helical" evidence="7">
    <location>
        <begin position="78"/>
        <end position="95"/>
    </location>
</feature>
<keyword evidence="6 7" id="KW-0472">Membrane</keyword>
<feature type="transmembrane region" description="Helical" evidence="7">
    <location>
        <begin position="47"/>
        <end position="66"/>
    </location>
</feature>
<organism evidence="9 10">
    <name type="scientific">Flavobacterium columnare</name>
    <dbReference type="NCBI Taxonomy" id="996"/>
    <lineage>
        <taxon>Bacteria</taxon>
        <taxon>Pseudomonadati</taxon>
        <taxon>Bacteroidota</taxon>
        <taxon>Flavobacteriia</taxon>
        <taxon>Flavobacteriales</taxon>
        <taxon>Flavobacteriaceae</taxon>
        <taxon>Flavobacterium</taxon>
    </lineage>
</organism>
<dbReference type="PANTHER" id="PTHR23517:SF14">
    <property type="entry name" value="PUTATIVE-RELATED"/>
    <property type="match status" value="1"/>
</dbReference>
<feature type="transmembrane region" description="Helical" evidence="7">
    <location>
        <begin position="339"/>
        <end position="361"/>
    </location>
</feature>
<gene>
    <name evidence="9" type="ORF">BWK62_06805</name>
</gene>
<comment type="subcellular location">
    <subcellularLocation>
        <location evidence="1">Cell membrane</location>
        <topology evidence="1">Multi-pass membrane protein</topology>
    </subcellularLocation>
</comment>
<dbReference type="Proteomes" id="UP000198034">
    <property type="component" value="Unassembled WGS sequence"/>
</dbReference>
<dbReference type="SUPFAM" id="SSF103473">
    <property type="entry name" value="MFS general substrate transporter"/>
    <property type="match status" value="1"/>
</dbReference>
<evidence type="ECO:0000256" key="6">
    <source>
        <dbReference type="ARBA" id="ARBA00023136"/>
    </source>
</evidence>
<feature type="transmembrane region" description="Helical" evidence="7">
    <location>
        <begin position="305"/>
        <end position="327"/>
    </location>
</feature>
<evidence type="ECO:0000313" key="10">
    <source>
        <dbReference type="Proteomes" id="UP000198034"/>
    </source>
</evidence>
<keyword evidence="4 7" id="KW-0812">Transmembrane</keyword>
<accession>A0A2D0AHS7</accession>
<feature type="transmembrane region" description="Helical" evidence="7">
    <location>
        <begin position="168"/>
        <end position="188"/>
    </location>
</feature>
<evidence type="ECO:0000256" key="4">
    <source>
        <dbReference type="ARBA" id="ARBA00022692"/>
    </source>
</evidence>
<dbReference type="EMBL" id="MTCY01000015">
    <property type="protein sequence ID" value="OWP77662.1"/>
    <property type="molecule type" value="Genomic_DNA"/>
</dbReference>
<dbReference type="InterPro" id="IPR011701">
    <property type="entry name" value="MFS"/>
</dbReference>
<keyword evidence="3" id="KW-1003">Cell membrane</keyword>
<dbReference type="GO" id="GO:0022857">
    <property type="term" value="F:transmembrane transporter activity"/>
    <property type="evidence" value="ECO:0007669"/>
    <property type="project" value="InterPro"/>
</dbReference>
<comment type="caution">
    <text evidence="9">The sequence shown here is derived from an EMBL/GenBank/DDBJ whole genome shotgun (WGS) entry which is preliminary data.</text>
</comment>
<evidence type="ECO:0000256" key="3">
    <source>
        <dbReference type="ARBA" id="ARBA00022475"/>
    </source>
</evidence>
<reference evidence="9 10" key="1">
    <citation type="journal article" date="2017" name="Infect. Genet. Evol.">
        <title>Comparative genome analysis of fish pathogen Flavobacterium columnare reveals extensive sequence diversity within the species.</title>
        <authorList>
            <person name="Kayansamruaj P."/>
            <person name="Dong H.T."/>
            <person name="Hirono I."/>
            <person name="Kondo H."/>
            <person name="Senapin S."/>
            <person name="Rodkhum C."/>
        </authorList>
    </citation>
    <scope>NUCLEOTIDE SEQUENCE [LARGE SCALE GENOMIC DNA]</scope>
    <source>
        <strain evidence="9 10">1214</strain>
    </source>
</reference>
<name>A0A2D0AHS7_9FLAO</name>
<keyword evidence="5 7" id="KW-1133">Transmembrane helix</keyword>
<dbReference type="PANTHER" id="PTHR23517">
    <property type="entry name" value="RESISTANCE PROTEIN MDTM, PUTATIVE-RELATED-RELATED"/>
    <property type="match status" value="1"/>
</dbReference>
<dbReference type="InterPro" id="IPR036259">
    <property type="entry name" value="MFS_trans_sf"/>
</dbReference>